<dbReference type="OrthoDB" id="8000983at2759"/>
<dbReference type="InterPro" id="IPR043128">
    <property type="entry name" value="Rev_trsase/Diguanyl_cyclase"/>
</dbReference>
<keyword evidence="5" id="KW-0808">Transferase</keyword>
<dbReference type="RefSeq" id="XP_013921040.1">
    <property type="nucleotide sequence ID" value="XM_014065565.1"/>
</dbReference>
<evidence type="ECO:0000313" key="5">
    <source>
        <dbReference type="RefSeq" id="XP_013921040.1"/>
    </source>
</evidence>
<accession>A0A6I9YAU6</accession>
<dbReference type="Proteomes" id="UP000504617">
    <property type="component" value="Unplaced"/>
</dbReference>
<evidence type="ECO:0000256" key="2">
    <source>
        <dbReference type="ARBA" id="ARBA00012180"/>
    </source>
</evidence>
<keyword evidence="4" id="KW-1185">Reference proteome</keyword>
<dbReference type="PANTHER" id="PTHR24559:SF440">
    <property type="entry name" value="RIBONUCLEASE H"/>
    <property type="match status" value="1"/>
</dbReference>
<dbReference type="EC" id="3.1.26.4" evidence="2"/>
<dbReference type="CDD" id="cd01647">
    <property type="entry name" value="RT_LTR"/>
    <property type="match status" value="1"/>
</dbReference>
<reference evidence="5" key="1">
    <citation type="submission" date="2025-08" db="UniProtKB">
        <authorList>
            <consortium name="RefSeq"/>
        </authorList>
    </citation>
    <scope>IDENTIFICATION</scope>
    <source>
        <tissue evidence="5">Skeletal muscle</tissue>
    </source>
</reference>
<evidence type="ECO:0000313" key="4">
    <source>
        <dbReference type="Proteomes" id="UP000504617"/>
    </source>
</evidence>
<dbReference type="SUPFAM" id="SSF56672">
    <property type="entry name" value="DNA/RNA polymerases"/>
    <property type="match status" value="1"/>
</dbReference>
<keyword evidence="5" id="KW-0695">RNA-directed DNA polymerase</keyword>
<evidence type="ECO:0000256" key="1">
    <source>
        <dbReference type="ARBA" id="ARBA00010879"/>
    </source>
</evidence>
<evidence type="ECO:0000259" key="3">
    <source>
        <dbReference type="PROSITE" id="PS50878"/>
    </source>
</evidence>
<organism evidence="4 5">
    <name type="scientific">Thamnophis sirtalis</name>
    <dbReference type="NCBI Taxonomy" id="35019"/>
    <lineage>
        <taxon>Eukaryota</taxon>
        <taxon>Metazoa</taxon>
        <taxon>Chordata</taxon>
        <taxon>Craniata</taxon>
        <taxon>Vertebrata</taxon>
        <taxon>Euteleostomi</taxon>
        <taxon>Lepidosauria</taxon>
        <taxon>Squamata</taxon>
        <taxon>Bifurcata</taxon>
        <taxon>Unidentata</taxon>
        <taxon>Episquamata</taxon>
        <taxon>Toxicofera</taxon>
        <taxon>Serpentes</taxon>
        <taxon>Colubroidea</taxon>
        <taxon>Colubridae</taxon>
        <taxon>Natricinae</taxon>
        <taxon>Thamnophis</taxon>
    </lineage>
</organism>
<dbReference type="InterPro" id="IPR000477">
    <property type="entry name" value="RT_dom"/>
</dbReference>
<dbReference type="Gene3D" id="3.30.70.270">
    <property type="match status" value="1"/>
</dbReference>
<dbReference type="Pfam" id="PF00078">
    <property type="entry name" value="RVT_1"/>
    <property type="match status" value="1"/>
</dbReference>
<comment type="similarity">
    <text evidence="1">Belongs to the beta type-B retroviral polymerase family. HERV class-II K(HML-2) pol subfamily.</text>
</comment>
<gene>
    <name evidence="5" type="primary">LOC106548226</name>
</gene>
<sequence>MGQERIEGEEKIPKEYWDLRVVFSEKSSDKLPPHRPTDCTIEILPGIALPKPQIYSMSPKEMEKMRKFIDKNLQRGFIEPARLKVAAPVLFREKKGGSLRLCVNFKNLNSISSQNLYPLPLMKDMLAQLGKGRNFTKLDLREAYYRVRIKEGDEWKTAFNCPLGCFQFRVMPFGLQGVPAVFMQLINEVLHDHLYKGVIVYLDDILIYTQNT</sequence>
<dbReference type="AlphaFoldDB" id="A0A6I9YAU6"/>
<protein>
    <recommendedName>
        <fullName evidence="2">ribonuclease H</fullName>
        <ecNumber evidence="2">3.1.26.4</ecNumber>
    </recommendedName>
</protein>
<proteinExistence type="inferred from homology"/>
<dbReference type="GO" id="GO:0003964">
    <property type="term" value="F:RNA-directed DNA polymerase activity"/>
    <property type="evidence" value="ECO:0007669"/>
    <property type="project" value="UniProtKB-KW"/>
</dbReference>
<dbReference type="PANTHER" id="PTHR24559">
    <property type="entry name" value="TRANSPOSON TY3-I GAG-POL POLYPROTEIN"/>
    <property type="match status" value="1"/>
</dbReference>
<dbReference type="GeneID" id="106548226"/>
<name>A0A6I9YAU6_9SAUR</name>
<feature type="domain" description="Reverse transcriptase" evidence="3">
    <location>
        <begin position="71"/>
        <end position="212"/>
    </location>
</feature>
<dbReference type="Gene3D" id="3.10.10.10">
    <property type="entry name" value="HIV Type 1 Reverse Transcriptase, subunit A, domain 1"/>
    <property type="match status" value="1"/>
</dbReference>
<dbReference type="InterPro" id="IPR043502">
    <property type="entry name" value="DNA/RNA_pol_sf"/>
</dbReference>
<dbReference type="KEGG" id="tsr:106548226"/>
<dbReference type="InterPro" id="IPR053134">
    <property type="entry name" value="RNA-dir_DNA_polymerase"/>
</dbReference>
<dbReference type="PROSITE" id="PS50878">
    <property type="entry name" value="RT_POL"/>
    <property type="match status" value="1"/>
</dbReference>
<dbReference type="GO" id="GO:0004523">
    <property type="term" value="F:RNA-DNA hybrid ribonuclease activity"/>
    <property type="evidence" value="ECO:0007669"/>
    <property type="project" value="UniProtKB-EC"/>
</dbReference>
<keyword evidence="5" id="KW-0548">Nucleotidyltransferase</keyword>